<comment type="caution">
    <text evidence="1">The sequence shown here is derived from an EMBL/GenBank/DDBJ whole genome shotgun (WGS) entry which is preliminary data.</text>
</comment>
<evidence type="ECO:0000313" key="1">
    <source>
        <dbReference type="EMBL" id="KAI5343198.1"/>
    </source>
</evidence>
<keyword evidence="2" id="KW-1185">Reference proteome</keyword>
<proteinExistence type="predicted"/>
<reference evidence="1 2" key="1">
    <citation type="journal article" date="2022" name="G3 (Bethesda)">
        <title>Whole-genome sequence and methylome profiling of the almond [Prunus dulcis (Mill.) D.A. Webb] cultivar 'Nonpareil'.</title>
        <authorList>
            <person name="D'Amico-Willman K.M."/>
            <person name="Ouma W.Z."/>
            <person name="Meulia T."/>
            <person name="Sideli G.M."/>
            <person name="Gradziel T.M."/>
            <person name="Fresnedo-Ramirez J."/>
        </authorList>
    </citation>
    <scope>NUCLEOTIDE SEQUENCE [LARGE SCALE GENOMIC DNA]</scope>
    <source>
        <strain evidence="1">Clone GOH B32 T37-40</strain>
    </source>
</reference>
<dbReference type="AlphaFoldDB" id="A0AAD4WHI5"/>
<dbReference type="PANTHER" id="PTHR47481">
    <property type="match status" value="1"/>
</dbReference>
<evidence type="ECO:0000313" key="2">
    <source>
        <dbReference type="Proteomes" id="UP001054821"/>
    </source>
</evidence>
<dbReference type="Proteomes" id="UP001054821">
    <property type="component" value="Chromosome 2"/>
</dbReference>
<dbReference type="PANTHER" id="PTHR47481:SF30">
    <property type="entry name" value="CCHC-TYPE DOMAIN-CONTAINING PROTEIN"/>
    <property type="match status" value="1"/>
</dbReference>
<name>A0AAD4WHI5_PRUDU</name>
<accession>A0AAD4WHI5</accession>
<dbReference type="EMBL" id="JAJFAZ020000002">
    <property type="protein sequence ID" value="KAI5343198.1"/>
    <property type="molecule type" value="Genomic_DNA"/>
</dbReference>
<sequence>MVTYAFGSISSFVAPMPNVSNVLTVKLEHNTHPLWLAQIVSLLRSRSLMKYVDGTSIWPPAFLFDAAGKPTDKVNPAYEDWIQHDQMVLSWLNGSLSLAMLATVACSTSAHLT</sequence>
<gene>
    <name evidence="1" type="ORF">L3X38_011074</name>
</gene>
<organism evidence="1 2">
    <name type="scientific">Prunus dulcis</name>
    <name type="common">Almond</name>
    <name type="synonym">Amygdalus dulcis</name>
    <dbReference type="NCBI Taxonomy" id="3755"/>
    <lineage>
        <taxon>Eukaryota</taxon>
        <taxon>Viridiplantae</taxon>
        <taxon>Streptophyta</taxon>
        <taxon>Embryophyta</taxon>
        <taxon>Tracheophyta</taxon>
        <taxon>Spermatophyta</taxon>
        <taxon>Magnoliopsida</taxon>
        <taxon>eudicotyledons</taxon>
        <taxon>Gunneridae</taxon>
        <taxon>Pentapetalae</taxon>
        <taxon>rosids</taxon>
        <taxon>fabids</taxon>
        <taxon>Rosales</taxon>
        <taxon>Rosaceae</taxon>
        <taxon>Amygdaloideae</taxon>
        <taxon>Amygdaleae</taxon>
        <taxon>Prunus</taxon>
    </lineage>
</organism>
<protein>
    <submittedName>
        <fullName evidence="1">Uncharacterized protein</fullName>
    </submittedName>
</protein>